<reference evidence="2 3" key="1">
    <citation type="submission" date="2020-02" db="EMBL/GenBank/DDBJ databases">
        <title>Aliifodinibius halophilus 2W32, complete genome.</title>
        <authorList>
            <person name="Li Y."/>
            <person name="Wu S."/>
        </authorList>
    </citation>
    <scope>NUCLEOTIDE SEQUENCE [LARGE SCALE GENOMIC DNA]</scope>
    <source>
        <strain evidence="2 3">2W32</strain>
    </source>
</reference>
<proteinExistence type="predicted"/>
<protein>
    <submittedName>
        <fullName evidence="2">Adenylate/guanylate cyclase domain-containing protein</fullName>
    </submittedName>
</protein>
<feature type="domain" description="Guanylate cyclase" evidence="1">
    <location>
        <begin position="434"/>
        <end position="550"/>
    </location>
</feature>
<dbReference type="PROSITE" id="PS50125">
    <property type="entry name" value="GUANYLATE_CYCLASE_2"/>
    <property type="match status" value="1"/>
</dbReference>
<evidence type="ECO:0000313" key="3">
    <source>
        <dbReference type="Proteomes" id="UP000479132"/>
    </source>
</evidence>
<dbReference type="CDD" id="cd07302">
    <property type="entry name" value="CHD"/>
    <property type="match status" value="1"/>
</dbReference>
<dbReference type="SUPFAM" id="SSF55073">
    <property type="entry name" value="Nucleotide cyclase"/>
    <property type="match status" value="1"/>
</dbReference>
<accession>A0A6M1T5H1</accession>
<dbReference type="InterPro" id="IPR050697">
    <property type="entry name" value="Adenylyl/Guanylyl_Cyclase_3/4"/>
</dbReference>
<dbReference type="SMART" id="SM00044">
    <property type="entry name" value="CYCc"/>
    <property type="match status" value="1"/>
</dbReference>
<keyword evidence="3" id="KW-1185">Reference proteome</keyword>
<evidence type="ECO:0000259" key="1">
    <source>
        <dbReference type="PROSITE" id="PS50125"/>
    </source>
</evidence>
<dbReference type="Pfam" id="PF00211">
    <property type="entry name" value="Guanylate_cyc"/>
    <property type="match status" value="1"/>
</dbReference>
<dbReference type="GO" id="GO:0035556">
    <property type="term" value="P:intracellular signal transduction"/>
    <property type="evidence" value="ECO:0007669"/>
    <property type="project" value="InterPro"/>
</dbReference>
<dbReference type="GO" id="GO:0004016">
    <property type="term" value="F:adenylate cyclase activity"/>
    <property type="evidence" value="ECO:0007669"/>
    <property type="project" value="UniProtKB-ARBA"/>
</dbReference>
<dbReference type="GO" id="GO:0006171">
    <property type="term" value="P:cAMP biosynthetic process"/>
    <property type="evidence" value="ECO:0007669"/>
    <property type="project" value="TreeGrafter"/>
</dbReference>
<dbReference type="AlphaFoldDB" id="A0A6M1T5H1"/>
<dbReference type="EMBL" id="JAALLS010000018">
    <property type="protein sequence ID" value="NGP89337.1"/>
    <property type="molecule type" value="Genomic_DNA"/>
</dbReference>
<dbReference type="SUPFAM" id="SSF55961">
    <property type="entry name" value="Bet v1-like"/>
    <property type="match status" value="1"/>
</dbReference>
<organism evidence="2 3">
    <name type="scientific">Fodinibius halophilus</name>
    <dbReference type="NCBI Taxonomy" id="1736908"/>
    <lineage>
        <taxon>Bacteria</taxon>
        <taxon>Pseudomonadati</taxon>
        <taxon>Balneolota</taxon>
        <taxon>Balneolia</taxon>
        <taxon>Balneolales</taxon>
        <taxon>Balneolaceae</taxon>
        <taxon>Fodinibius</taxon>
    </lineage>
</organism>
<dbReference type="InterPro" id="IPR001054">
    <property type="entry name" value="A/G_cyclase"/>
</dbReference>
<dbReference type="InterPro" id="IPR045983">
    <property type="entry name" value="GUC-dom-containing_N"/>
</dbReference>
<dbReference type="RefSeq" id="WP_165269955.1">
    <property type="nucleotide sequence ID" value="NZ_JAALLS010000018.1"/>
</dbReference>
<gene>
    <name evidence="2" type="ORF">G3569_13340</name>
</gene>
<dbReference type="Proteomes" id="UP000479132">
    <property type="component" value="Unassembled WGS sequence"/>
</dbReference>
<dbReference type="Pfam" id="PF19363">
    <property type="entry name" value="DUF5939"/>
    <property type="match status" value="1"/>
</dbReference>
<dbReference type="Gene3D" id="3.30.70.1230">
    <property type="entry name" value="Nucleotide cyclase"/>
    <property type="match status" value="1"/>
</dbReference>
<dbReference type="PANTHER" id="PTHR43081">
    <property type="entry name" value="ADENYLATE CYCLASE, TERMINAL-DIFFERENTIATION SPECIFIC-RELATED"/>
    <property type="match status" value="1"/>
</dbReference>
<sequence>MFSQPMDISWQWHISALPEEIWPFISDTNRLFKDIGRPSIQETDISQTVEPGFAQLSYNRINRYEVWEEEPYEWEYPFHFGVVRHYQAGAYKDIEIQLTLQPNDYGTLLNLQFQITPRMPLMSAFNTLKFKTLIKRNIKNTLLRYDELALQEIRPYQRATKDKLPRSGRKRLKQLLKELHNSEVDASILNRIVKYIRKADDLQLKRIRPYELADFWDLPRQDVLKVFIHATKTGLLTFNWDLYCPHCRTIQHSVKTLSQIHEPIHCNDCDTNFSVNFNKTIQLSFRPHPLIRKVKDEQYCNRGPQSRPHIFVQQYLAPKEKRFLKTKLPTGQYILRSNKSDGHALITVKKNSSNTVLISLQEEGFNGEQVNISCEPNLSLKNNTSEPQLFMLERKQWKKNGVSAAEATSSQLFRNLFADEVLRKGEKISVDNLSLMFTDLFDSTGIYTEEGDSQAVSQMIDHFEILQEAIADHNGAIVKTIGDSVMAVFCKPEDAFRAYLGAQKMLSYDERFDDHLQLKAGIHHGSCVAVNLNSRIDYFGSTVNIASRFVDLASGNEVILSEDTFSKAELQSMLKKSGHISSVKNLSTQLKGFQSKPFAIKSITIEDTPLRLAVSKAAS</sequence>
<name>A0A6M1T5H1_9BACT</name>
<evidence type="ECO:0000313" key="2">
    <source>
        <dbReference type="EMBL" id="NGP89337.1"/>
    </source>
</evidence>
<comment type="caution">
    <text evidence="2">The sequence shown here is derived from an EMBL/GenBank/DDBJ whole genome shotgun (WGS) entry which is preliminary data.</text>
</comment>
<dbReference type="PANTHER" id="PTHR43081:SF19">
    <property type="entry name" value="PH-SENSITIVE ADENYLATE CYCLASE RV1264"/>
    <property type="match status" value="1"/>
</dbReference>
<dbReference type="InterPro" id="IPR029787">
    <property type="entry name" value="Nucleotide_cyclase"/>
</dbReference>